<name>A0ABM0M9X0_SACKO</name>
<comment type="similarity">
    <text evidence="2">Belongs to the ATG13 family. Metazoan subfamily.</text>
</comment>
<comment type="subcellular location">
    <subcellularLocation>
        <location evidence="1">Preautophagosomal structure</location>
    </subcellularLocation>
</comment>
<evidence type="ECO:0000256" key="3">
    <source>
        <dbReference type="ARBA" id="ARBA00023006"/>
    </source>
</evidence>
<dbReference type="RefSeq" id="XP_006816811.1">
    <property type="nucleotide sequence ID" value="XM_006816748.1"/>
</dbReference>
<keyword evidence="5" id="KW-1185">Reference proteome</keyword>
<dbReference type="PANTHER" id="PTHR13430:SF4">
    <property type="entry name" value="AUTOPHAGY-RELATED PROTEIN 13"/>
    <property type="match status" value="1"/>
</dbReference>
<dbReference type="Proteomes" id="UP000694865">
    <property type="component" value="Unplaced"/>
</dbReference>
<organism evidence="5 6">
    <name type="scientific">Saccoglossus kowalevskii</name>
    <name type="common">Acorn worm</name>
    <dbReference type="NCBI Taxonomy" id="10224"/>
    <lineage>
        <taxon>Eukaryota</taxon>
        <taxon>Metazoa</taxon>
        <taxon>Hemichordata</taxon>
        <taxon>Enteropneusta</taxon>
        <taxon>Harrimaniidae</taxon>
        <taxon>Saccoglossus</taxon>
    </lineage>
</organism>
<feature type="region of interest" description="Disordered" evidence="4">
    <location>
        <begin position="353"/>
        <end position="392"/>
    </location>
</feature>
<feature type="compositionally biased region" description="Polar residues" evidence="4">
    <location>
        <begin position="374"/>
        <end position="392"/>
    </location>
</feature>
<evidence type="ECO:0000313" key="6">
    <source>
        <dbReference type="RefSeq" id="XP_006816811.1"/>
    </source>
</evidence>
<proteinExistence type="inferred from homology"/>
<dbReference type="Gene3D" id="3.30.900.10">
    <property type="entry name" value="HORMA domain"/>
    <property type="match status" value="1"/>
</dbReference>
<gene>
    <name evidence="6" type="primary">LOC100372470</name>
</gene>
<dbReference type="GeneID" id="100372470"/>
<evidence type="ECO:0000256" key="4">
    <source>
        <dbReference type="SAM" id="MobiDB-lite"/>
    </source>
</evidence>
<keyword evidence="3" id="KW-0072">Autophagy</keyword>
<evidence type="ECO:0000256" key="2">
    <source>
        <dbReference type="ARBA" id="ARBA00007341"/>
    </source>
</evidence>
<sequence length="481" mass="53058">MKHTFLLRMSTETKITPQSQQDKKDLEKFIKFLALKSIQVIVQSRLGNKTHTKCKPQSTGSDWFNLAIKDNAEVLAEAKKHISNQLPTIGTSMCVEVSLRTAEGDSMILEIWCLGMNDRCDTNAKVHYAVYNRMGLLLKSLICMCRVTPAYKLARKQGSDFGIFYRIFYGAANLSALGEGFESLRVGSVATPIGTITLTAAYRTKLAIPDRRASNSTPMAVKDDHFQTSPKRLSARHCNQSSSGLEKDVFAQYSVTQSQDLCTSTFSTSPPDSTCIQAPQTDCKPHKYTQPINVTTVNRTRTSSESKPTSLPDTPGSFSSGQKRGAFVTTEKSPPDQGDVFPVDIPFMSLLQEHTPCEPPKNKSLVAAKKASVDQPTDQTASTGSNKSNSSQLSATDDFVMVELKPAFAKTNSCSDLGVFYRECQAAAPLLTFDDCVKTENIPNELFQNELSDQLHLYEEQLFVFDDFVKSLQEDCSDSSS</sequence>
<feature type="region of interest" description="Disordered" evidence="4">
    <location>
        <begin position="296"/>
        <end position="339"/>
    </location>
</feature>
<protein>
    <submittedName>
        <fullName evidence="6">Autophagy-related protein 13-like</fullName>
    </submittedName>
</protein>
<reference evidence="6" key="1">
    <citation type="submission" date="2025-08" db="UniProtKB">
        <authorList>
            <consortium name="RefSeq"/>
        </authorList>
    </citation>
    <scope>IDENTIFICATION</scope>
    <source>
        <tissue evidence="6">Testes</tissue>
    </source>
</reference>
<feature type="compositionally biased region" description="Polar residues" evidence="4">
    <location>
        <begin position="296"/>
        <end position="322"/>
    </location>
</feature>
<evidence type="ECO:0000313" key="5">
    <source>
        <dbReference type="Proteomes" id="UP000694865"/>
    </source>
</evidence>
<evidence type="ECO:0000256" key="1">
    <source>
        <dbReference type="ARBA" id="ARBA00004329"/>
    </source>
</evidence>
<dbReference type="PANTHER" id="PTHR13430">
    <property type="match status" value="1"/>
</dbReference>
<accession>A0ABM0M9X0</accession>
<dbReference type="InterPro" id="IPR036570">
    <property type="entry name" value="HORMA_dom_sf"/>
</dbReference>
<dbReference type="InterPro" id="IPR040182">
    <property type="entry name" value="ATG13"/>
</dbReference>